<evidence type="ECO:0000259" key="1">
    <source>
        <dbReference type="PROSITE" id="PS50053"/>
    </source>
</evidence>
<dbReference type="SUPFAM" id="SSF54236">
    <property type="entry name" value="Ubiquitin-like"/>
    <property type="match status" value="1"/>
</dbReference>
<dbReference type="PROSITE" id="PS50053">
    <property type="entry name" value="UBIQUITIN_2"/>
    <property type="match status" value="1"/>
</dbReference>
<comment type="caution">
    <text evidence="2">The sequence shown here is derived from an EMBL/GenBank/DDBJ whole genome shotgun (WGS) entry which is preliminary data.</text>
</comment>
<dbReference type="AlphaFoldDB" id="A0AAD2D9X6"/>
<dbReference type="InterPro" id="IPR000626">
    <property type="entry name" value="Ubiquitin-like_dom"/>
</dbReference>
<dbReference type="InterPro" id="IPR029071">
    <property type="entry name" value="Ubiquitin-like_domsf"/>
</dbReference>
<dbReference type="Proteomes" id="UP001295684">
    <property type="component" value="Unassembled WGS sequence"/>
</dbReference>
<dbReference type="PRINTS" id="PR00348">
    <property type="entry name" value="UBIQUITIN"/>
</dbReference>
<feature type="domain" description="Ubiquitin-like" evidence="1">
    <location>
        <begin position="4"/>
        <end position="80"/>
    </location>
</feature>
<dbReference type="EMBL" id="CAMPGE010027294">
    <property type="protein sequence ID" value="CAI2384936.1"/>
    <property type="molecule type" value="Genomic_DNA"/>
</dbReference>
<evidence type="ECO:0000313" key="2">
    <source>
        <dbReference type="EMBL" id="CAI2384936.1"/>
    </source>
</evidence>
<dbReference type="InterPro" id="IPR019956">
    <property type="entry name" value="Ubiquitin_dom"/>
</dbReference>
<dbReference type="Pfam" id="PF00240">
    <property type="entry name" value="ubiquitin"/>
    <property type="match status" value="1"/>
</dbReference>
<dbReference type="Gene3D" id="3.10.20.90">
    <property type="entry name" value="Phosphatidylinositol 3-kinase Catalytic Subunit, Chain A, domain 1"/>
    <property type="match status" value="1"/>
</dbReference>
<dbReference type="SMART" id="SM00213">
    <property type="entry name" value="UBQ"/>
    <property type="match status" value="1"/>
</dbReference>
<name>A0AAD2D9X6_EUPCR</name>
<protein>
    <recommendedName>
        <fullName evidence="1">Ubiquitin-like domain-containing protein</fullName>
    </recommendedName>
</protein>
<dbReference type="PANTHER" id="PTHR10666">
    <property type="entry name" value="UBIQUITIN"/>
    <property type="match status" value="1"/>
</dbReference>
<gene>
    <name evidence="2" type="ORF">ECRASSUSDP1_LOCUS26476</name>
</gene>
<dbReference type="InterPro" id="IPR050158">
    <property type="entry name" value="Ubiquitin_ubiquitin-like"/>
</dbReference>
<reference evidence="2" key="1">
    <citation type="submission" date="2023-07" db="EMBL/GenBank/DDBJ databases">
        <authorList>
            <consortium name="AG Swart"/>
            <person name="Singh M."/>
            <person name="Singh A."/>
            <person name="Seah K."/>
            <person name="Emmerich C."/>
        </authorList>
    </citation>
    <scope>NUCLEOTIDE SEQUENCE</scope>
    <source>
        <strain evidence="2">DP1</strain>
    </source>
</reference>
<proteinExistence type="predicted"/>
<sequence>MGKIQIFVKTNKGKNFNIQLEGTETIGQIKSLIEKKEGTTVENQMLIFRGKSLVDDSLTVKDVGIQKNNQLKLVTKLLGGF</sequence>
<organism evidence="2 3">
    <name type="scientific">Euplotes crassus</name>
    <dbReference type="NCBI Taxonomy" id="5936"/>
    <lineage>
        <taxon>Eukaryota</taxon>
        <taxon>Sar</taxon>
        <taxon>Alveolata</taxon>
        <taxon>Ciliophora</taxon>
        <taxon>Intramacronucleata</taxon>
        <taxon>Spirotrichea</taxon>
        <taxon>Hypotrichia</taxon>
        <taxon>Euplotida</taxon>
        <taxon>Euplotidae</taxon>
        <taxon>Moneuplotes</taxon>
    </lineage>
</organism>
<accession>A0AAD2D9X6</accession>
<keyword evidence="3" id="KW-1185">Reference proteome</keyword>
<evidence type="ECO:0000313" key="3">
    <source>
        <dbReference type="Proteomes" id="UP001295684"/>
    </source>
</evidence>